<evidence type="ECO:0000256" key="4">
    <source>
        <dbReference type="ARBA" id="ARBA00023004"/>
    </source>
</evidence>
<keyword evidence="3" id="KW-0479">Metal-binding</keyword>
<evidence type="ECO:0000256" key="1">
    <source>
        <dbReference type="ARBA" id="ARBA00010914"/>
    </source>
</evidence>
<gene>
    <name evidence="8" type="ORF">COO09_12270</name>
</gene>
<evidence type="ECO:0000259" key="7">
    <source>
        <dbReference type="PROSITE" id="PS51085"/>
    </source>
</evidence>
<dbReference type="InterPro" id="IPR012675">
    <property type="entry name" value="Beta-grasp_dom_sf"/>
</dbReference>
<comment type="caution">
    <text evidence="8">The sequence shown here is derived from an EMBL/GenBank/DDBJ whole genome shotgun (WGS) entry which is preliminary data.</text>
</comment>
<dbReference type="GO" id="GO:0140647">
    <property type="term" value="P:P450-containing electron transport chain"/>
    <property type="evidence" value="ECO:0007669"/>
    <property type="project" value="InterPro"/>
</dbReference>
<dbReference type="PANTHER" id="PTHR23426">
    <property type="entry name" value="FERREDOXIN/ADRENODOXIN"/>
    <property type="match status" value="1"/>
</dbReference>
<keyword evidence="2" id="KW-0001">2Fe-2S</keyword>
<name>A0A2A4FX96_9SPHN</name>
<dbReference type="AlphaFoldDB" id="A0A2A4FX96"/>
<feature type="domain" description="2Fe-2S ferredoxin-type" evidence="7">
    <location>
        <begin position="1"/>
        <end position="105"/>
    </location>
</feature>
<keyword evidence="4" id="KW-0408">Iron</keyword>
<evidence type="ECO:0000313" key="8">
    <source>
        <dbReference type="EMBL" id="PCE42083.1"/>
    </source>
</evidence>
<comment type="similarity">
    <text evidence="1">Belongs to the adrenodoxin/putidaredoxin family.</text>
</comment>
<dbReference type="Proteomes" id="UP000218934">
    <property type="component" value="Unassembled WGS sequence"/>
</dbReference>
<comment type="cofactor">
    <cofactor evidence="6">
        <name>[2Fe-2S] cluster</name>
        <dbReference type="ChEBI" id="CHEBI:190135"/>
    </cofactor>
</comment>
<dbReference type="Gene3D" id="3.10.20.30">
    <property type="match status" value="1"/>
</dbReference>
<dbReference type="CDD" id="cd00207">
    <property type="entry name" value="fer2"/>
    <property type="match status" value="1"/>
</dbReference>
<dbReference type="PANTHER" id="PTHR23426:SF65">
    <property type="entry name" value="FERREDOXIN-2, MITOCHONDRIAL"/>
    <property type="match status" value="1"/>
</dbReference>
<dbReference type="Pfam" id="PF00111">
    <property type="entry name" value="Fer2"/>
    <property type="match status" value="1"/>
</dbReference>
<dbReference type="KEGG" id="rdi:CMV14_18565"/>
<evidence type="ECO:0000256" key="6">
    <source>
        <dbReference type="ARBA" id="ARBA00034078"/>
    </source>
</evidence>
<dbReference type="GO" id="GO:0051537">
    <property type="term" value="F:2 iron, 2 sulfur cluster binding"/>
    <property type="evidence" value="ECO:0007669"/>
    <property type="project" value="UniProtKB-KW"/>
</dbReference>
<dbReference type="GO" id="GO:0009055">
    <property type="term" value="F:electron transfer activity"/>
    <property type="evidence" value="ECO:0007669"/>
    <property type="project" value="TreeGrafter"/>
</dbReference>
<dbReference type="InterPro" id="IPR001055">
    <property type="entry name" value="Adrenodoxin-like"/>
</dbReference>
<evidence type="ECO:0000256" key="2">
    <source>
        <dbReference type="ARBA" id="ARBA00022714"/>
    </source>
</evidence>
<dbReference type="EMBL" id="NWUF01000010">
    <property type="protein sequence ID" value="PCE42083.1"/>
    <property type="molecule type" value="Genomic_DNA"/>
</dbReference>
<organism evidence="8 9">
    <name type="scientific">Rhizorhabdus dicambivorans</name>
    <dbReference type="NCBI Taxonomy" id="1850238"/>
    <lineage>
        <taxon>Bacteria</taxon>
        <taxon>Pseudomonadati</taxon>
        <taxon>Pseudomonadota</taxon>
        <taxon>Alphaproteobacteria</taxon>
        <taxon>Sphingomonadales</taxon>
        <taxon>Sphingomonadaceae</taxon>
        <taxon>Rhizorhabdus</taxon>
    </lineage>
</organism>
<dbReference type="GO" id="GO:0046872">
    <property type="term" value="F:metal ion binding"/>
    <property type="evidence" value="ECO:0007669"/>
    <property type="project" value="UniProtKB-KW"/>
</dbReference>
<proteinExistence type="inferred from homology"/>
<accession>A0A2A4FX96</accession>
<dbReference type="InterPro" id="IPR001041">
    <property type="entry name" value="2Fe-2S_ferredoxin-type"/>
</dbReference>
<reference evidence="8 9" key="1">
    <citation type="submission" date="2017-09" db="EMBL/GenBank/DDBJ databases">
        <title>The Catabolism of 3,6-Dichlorosalicylic acid is Initiated by the Cytochrome P450 Monooxygenase DsmABC in Rhizorhabdus dicambivorans Ndbn-20.</title>
        <authorList>
            <person name="Na L."/>
        </authorList>
    </citation>
    <scope>NUCLEOTIDE SEQUENCE [LARGE SCALE GENOMIC DNA]</scope>
    <source>
        <strain evidence="8 9">Ndbn-20m</strain>
    </source>
</reference>
<dbReference type="PROSITE" id="PS51085">
    <property type="entry name" value="2FE2S_FER_2"/>
    <property type="match status" value="1"/>
</dbReference>
<evidence type="ECO:0000256" key="5">
    <source>
        <dbReference type="ARBA" id="ARBA00023014"/>
    </source>
</evidence>
<protein>
    <recommendedName>
        <fullName evidence="7">2Fe-2S ferredoxin-type domain-containing protein</fullName>
    </recommendedName>
</protein>
<keyword evidence="5" id="KW-0411">Iron-sulfur</keyword>
<dbReference type="SUPFAM" id="SSF54292">
    <property type="entry name" value="2Fe-2S ferredoxin-like"/>
    <property type="match status" value="1"/>
</dbReference>
<keyword evidence="9" id="KW-1185">Reference proteome</keyword>
<sequence>MEIKFVEASGEVHHVEVEVGLNAMEAALQNGVPGIDGDCGGNAACGTCHILVDQAWLASLDTTRSEHEEAMIELIENAQPNSRLACQIKLDEALDGLIIHLPEAQF</sequence>
<dbReference type="InterPro" id="IPR036010">
    <property type="entry name" value="2Fe-2S_ferredoxin-like_sf"/>
</dbReference>
<dbReference type="OrthoDB" id="9799640at2"/>
<dbReference type="RefSeq" id="WP_066962500.1">
    <property type="nucleotide sequence ID" value="NZ_CP023449.1"/>
</dbReference>
<evidence type="ECO:0000313" key="9">
    <source>
        <dbReference type="Proteomes" id="UP000218934"/>
    </source>
</evidence>
<evidence type="ECO:0000256" key="3">
    <source>
        <dbReference type="ARBA" id="ARBA00022723"/>
    </source>
</evidence>